<feature type="binding site" evidence="7">
    <location>
        <position position="270"/>
    </location>
    <ligand>
        <name>carbamoyl phosphate</name>
        <dbReference type="ChEBI" id="CHEBI:58228"/>
    </ligand>
</feature>
<feature type="domain" description="Aspartate/ornithine carbamoyltransferase Asp/Orn-binding" evidence="8">
    <location>
        <begin position="163"/>
        <end position="306"/>
    </location>
</feature>
<accession>A0A239WKH5</accession>
<feature type="domain" description="Aspartate/ornithine carbamoyltransferase carbamoyl-P binding" evidence="9">
    <location>
        <begin position="16"/>
        <end position="156"/>
    </location>
</feature>
<dbReference type="InterPro" id="IPR002082">
    <property type="entry name" value="Asp_carbamoyltransf"/>
</dbReference>
<dbReference type="GO" id="GO:0044205">
    <property type="term" value="P:'de novo' UMP biosynthetic process"/>
    <property type="evidence" value="ECO:0007669"/>
    <property type="project" value="UniProtKB-UniRule"/>
</dbReference>
<dbReference type="NCBIfam" id="NF002032">
    <property type="entry name" value="PRK00856.1"/>
    <property type="match status" value="1"/>
</dbReference>
<dbReference type="InterPro" id="IPR006130">
    <property type="entry name" value="Asp/Orn_carbamoylTrfase"/>
</dbReference>
<feature type="binding site" evidence="7">
    <location>
        <position position="269"/>
    </location>
    <ligand>
        <name>carbamoyl phosphate</name>
        <dbReference type="ChEBI" id="CHEBI:58228"/>
    </ligand>
</feature>
<gene>
    <name evidence="7 10" type="primary">pyrB</name>
    <name evidence="10" type="ORF">SAMEA4412665_01188</name>
</gene>
<sequence length="314" mass="34684">MSSATGFTIPSRYASQHFLSVEDLPNDAVLAIVERGRAFKAGARPRLGPDRVAINMFFEDSTRTMTSFQMAEHRLGMKVLDFDPKHSSVTKGESLYDSVRTVDAIGADVAVIRHSRNAYYDQLLAPGRLELSLVNAGDGSGQHPSQCMLDLMTIAEEFGHFDDLTIAISGDIAHSRVARSDAQILNRLGARVIFTGPREWMDHEVTRLGEISTLDEVIEDVDVAMMLRVQHERFDAGPDFSAEDYLHAYGLTDERAAQMRPDAIIMHPAPVNRGTEISSKLVEAPQSRIFAQMHNGVMVRMAILESVLDAAEQA</sequence>
<dbReference type="PRINTS" id="PR00100">
    <property type="entry name" value="AOTCASE"/>
</dbReference>
<evidence type="ECO:0000256" key="5">
    <source>
        <dbReference type="ARBA" id="ARBA00043884"/>
    </source>
</evidence>
<dbReference type="eggNOG" id="COG0540">
    <property type="taxonomic scope" value="Bacteria"/>
</dbReference>
<evidence type="ECO:0000313" key="10">
    <source>
        <dbReference type="EMBL" id="SNV35145.1"/>
    </source>
</evidence>
<dbReference type="SUPFAM" id="SSF53671">
    <property type="entry name" value="Aspartate/ornithine carbamoyltransferase"/>
    <property type="match status" value="1"/>
</dbReference>
<evidence type="ECO:0000256" key="7">
    <source>
        <dbReference type="HAMAP-Rule" id="MF_00001"/>
    </source>
</evidence>
<evidence type="ECO:0000259" key="9">
    <source>
        <dbReference type="Pfam" id="PF02729"/>
    </source>
</evidence>
<evidence type="ECO:0000256" key="1">
    <source>
        <dbReference type="ARBA" id="ARBA00004852"/>
    </source>
</evidence>
<name>A0A239WKH5_9ACTN</name>
<dbReference type="FunFam" id="3.40.50.1370:FF:000011">
    <property type="entry name" value="Aspartate carbamoyltransferase"/>
    <property type="match status" value="1"/>
</dbReference>
<evidence type="ECO:0000256" key="6">
    <source>
        <dbReference type="ARBA" id="ARBA00048859"/>
    </source>
</evidence>
<reference evidence="10 11" key="1">
    <citation type="submission" date="2017-06" db="EMBL/GenBank/DDBJ databases">
        <authorList>
            <consortium name="Pathogen Informatics"/>
        </authorList>
    </citation>
    <scope>NUCLEOTIDE SEQUENCE [LARGE SCALE GENOMIC DNA]</scope>
    <source>
        <strain evidence="10 11">NCTC11865</strain>
    </source>
</reference>
<keyword evidence="4 7" id="KW-0665">Pyrimidine biosynthesis</keyword>
<dbReference type="Gene3D" id="3.40.50.1370">
    <property type="entry name" value="Aspartate/ornithine carbamoyltransferase"/>
    <property type="match status" value="2"/>
</dbReference>
<dbReference type="NCBIfam" id="TIGR00670">
    <property type="entry name" value="asp_carb_tr"/>
    <property type="match status" value="1"/>
</dbReference>
<evidence type="ECO:0000256" key="3">
    <source>
        <dbReference type="ARBA" id="ARBA00022679"/>
    </source>
</evidence>
<organism evidence="10 11">
    <name type="scientific">Cutibacterium granulosum</name>
    <dbReference type="NCBI Taxonomy" id="33011"/>
    <lineage>
        <taxon>Bacteria</taxon>
        <taxon>Bacillati</taxon>
        <taxon>Actinomycetota</taxon>
        <taxon>Actinomycetes</taxon>
        <taxon>Propionibacteriales</taxon>
        <taxon>Propionibacteriaceae</taxon>
        <taxon>Cutibacterium</taxon>
    </lineage>
</organism>
<feature type="binding site" evidence="7">
    <location>
        <position position="176"/>
    </location>
    <ligand>
        <name>L-aspartate</name>
        <dbReference type="ChEBI" id="CHEBI:29991"/>
    </ligand>
</feature>
<keyword evidence="3 7" id="KW-0808">Transferase</keyword>
<comment type="pathway">
    <text evidence="1 7">Pyrimidine metabolism; UMP biosynthesis via de novo pathway; (S)-dihydroorotate from bicarbonate: step 2/3.</text>
</comment>
<dbReference type="PANTHER" id="PTHR45753:SF6">
    <property type="entry name" value="ASPARTATE CARBAMOYLTRANSFERASE"/>
    <property type="match status" value="1"/>
</dbReference>
<feature type="binding site" evidence="7">
    <location>
        <position position="63"/>
    </location>
    <ligand>
        <name>carbamoyl phosphate</name>
        <dbReference type="ChEBI" id="CHEBI:58228"/>
    </ligand>
</feature>
<dbReference type="GO" id="GO:0006520">
    <property type="term" value="P:amino acid metabolic process"/>
    <property type="evidence" value="ECO:0007669"/>
    <property type="project" value="InterPro"/>
</dbReference>
<feature type="binding site" evidence="7">
    <location>
        <position position="113"/>
    </location>
    <ligand>
        <name>carbamoyl phosphate</name>
        <dbReference type="ChEBI" id="CHEBI:58228"/>
    </ligand>
</feature>
<evidence type="ECO:0000313" key="11">
    <source>
        <dbReference type="Proteomes" id="UP000215332"/>
    </source>
</evidence>
<dbReference type="InterPro" id="IPR036901">
    <property type="entry name" value="Asp/Orn_carbamoylTrfase_sf"/>
</dbReference>
<feature type="binding site" evidence="7">
    <location>
        <position position="64"/>
    </location>
    <ligand>
        <name>carbamoyl phosphate</name>
        <dbReference type="ChEBI" id="CHEBI:58228"/>
    </ligand>
</feature>
<dbReference type="InterPro" id="IPR006131">
    <property type="entry name" value="Asp_carbamoyltransf_Asp/Orn-bd"/>
</dbReference>
<dbReference type="PANTHER" id="PTHR45753">
    <property type="entry name" value="ORNITHINE CARBAMOYLTRANSFERASE, MITOCHONDRIAL"/>
    <property type="match status" value="1"/>
</dbReference>
<evidence type="ECO:0000256" key="2">
    <source>
        <dbReference type="ARBA" id="ARBA00008896"/>
    </source>
</evidence>
<dbReference type="Pfam" id="PF02729">
    <property type="entry name" value="OTCace_N"/>
    <property type="match status" value="1"/>
</dbReference>
<dbReference type="GO" id="GO:0004070">
    <property type="term" value="F:aspartate carbamoyltransferase activity"/>
    <property type="evidence" value="ECO:0007669"/>
    <property type="project" value="UniProtKB-UniRule"/>
</dbReference>
<evidence type="ECO:0000256" key="4">
    <source>
        <dbReference type="ARBA" id="ARBA00022975"/>
    </source>
</evidence>
<comment type="similarity">
    <text evidence="2 7">Belongs to the aspartate/ornithine carbamoyltransferase superfamily. ATCase family.</text>
</comment>
<dbReference type="GeneID" id="85153735"/>
<comment type="catalytic activity">
    <reaction evidence="6 7">
        <text>carbamoyl phosphate + L-aspartate = N-carbamoyl-L-aspartate + phosphate + H(+)</text>
        <dbReference type="Rhea" id="RHEA:20013"/>
        <dbReference type="ChEBI" id="CHEBI:15378"/>
        <dbReference type="ChEBI" id="CHEBI:29991"/>
        <dbReference type="ChEBI" id="CHEBI:32814"/>
        <dbReference type="ChEBI" id="CHEBI:43474"/>
        <dbReference type="ChEBI" id="CHEBI:58228"/>
        <dbReference type="EC" id="2.1.3.2"/>
    </reaction>
</comment>
<dbReference type="GO" id="GO:0005829">
    <property type="term" value="C:cytosol"/>
    <property type="evidence" value="ECO:0007669"/>
    <property type="project" value="TreeGrafter"/>
</dbReference>
<comment type="subunit">
    <text evidence="7">Heterododecamer (2C3:3R2) of six catalytic PyrB chains organized as two trimers (C3), and six regulatory PyrI chains organized as three dimers (R2).</text>
</comment>
<feature type="binding site" evidence="7">
    <location>
        <position position="143"/>
    </location>
    <ligand>
        <name>carbamoyl phosphate</name>
        <dbReference type="ChEBI" id="CHEBI:58228"/>
    </ligand>
</feature>
<dbReference type="HAMAP" id="MF_00001">
    <property type="entry name" value="Asp_carb_tr"/>
    <property type="match status" value="1"/>
</dbReference>
<dbReference type="PROSITE" id="PS00097">
    <property type="entry name" value="CARBAMOYLTRANSFERASE"/>
    <property type="match status" value="1"/>
</dbReference>
<dbReference type="InterPro" id="IPR006132">
    <property type="entry name" value="Asp/Orn_carbamoyltranf_P-bd"/>
</dbReference>
<dbReference type="EC" id="2.1.3.2" evidence="7"/>
<proteinExistence type="inferred from homology"/>
<dbReference type="AlphaFoldDB" id="A0A239WKH5"/>
<dbReference type="GO" id="GO:0006207">
    <property type="term" value="P:'de novo' pyrimidine nucleobase biosynthetic process"/>
    <property type="evidence" value="ECO:0007669"/>
    <property type="project" value="InterPro"/>
</dbReference>
<feature type="binding site" evidence="7">
    <location>
        <position position="146"/>
    </location>
    <ligand>
        <name>carbamoyl phosphate</name>
        <dbReference type="ChEBI" id="CHEBI:58228"/>
    </ligand>
</feature>
<dbReference type="Pfam" id="PF00185">
    <property type="entry name" value="OTCace"/>
    <property type="match status" value="1"/>
</dbReference>
<dbReference type="GO" id="GO:0016597">
    <property type="term" value="F:amino acid binding"/>
    <property type="evidence" value="ECO:0007669"/>
    <property type="project" value="InterPro"/>
</dbReference>
<dbReference type="PRINTS" id="PR00101">
    <property type="entry name" value="ATCASE"/>
</dbReference>
<feature type="binding site" evidence="7">
    <location>
        <position position="91"/>
    </location>
    <ligand>
        <name>L-aspartate</name>
        <dbReference type="ChEBI" id="CHEBI:29991"/>
    </ligand>
</feature>
<dbReference type="EMBL" id="LT906441">
    <property type="protein sequence ID" value="SNV35145.1"/>
    <property type="molecule type" value="Genomic_DNA"/>
</dbReference>
<dbReference type="UniPathway" id="UPA00070">
    <property type="reaction ID" value="UER00116"/>
</dbReference>
<evidence type="ECO:0000259" key="8">
    <source>
        <dbReference type="Pfam" id="PF00185"/>
    </source>
</evidence>
<feature type="binding site" evidence="7">
    <location>
        <position position="228"/>
    </location>
    <ligand>
        <name>L-aspartate</name>
        <dbReference type="ChEBI" id="CHEBI:29991"/>
    </ligand>
</feature>
<protein>
    <recommendedName>
        <fullName evidence="7">Aspartate carbamoyltransferase</fullName>
        <ecNumber evidence="7">2.1.3.2</ecNumber>
    </recommendedName>
    <alternativeName>
        <fullName evidence="7">Aspartate transcarbamylase</fullName>
        <shortName evidence="7">ATCase</shortName>
    </alternativeName>
</protein>
<comment type="function">
    <text evidence="5 7">Catalyzes the condensation of carbamoyl phosphate and aspartate to form carbamoyl aspartate and inorganic phosphate, the committed step in the de novo pyrimidine nucleotide biosynthesis pathway.</text>
</comment>
<dbReference type="Proteomes" id="UP000215332">
    <property type="component" value="Chromosome 1"/>
</dbReference>
<dbReference type="KEGG" id="cgrn:4412665_01188"/>
<dbReference type="RefSeq" id="WP_021105490.1">
    <property type="nucleotide sequence ID" value="NZ_AP026710.1"/>
</dbReference>